<dbReference type="PANTHER" id="PTHR43179">
    <property type="entry name" value="RHAMNOSYLTRANSFERASE WBBL"/>
    <property type="match status" value="1"/>
</dbReference>
<comment type="pathway">
    <text evidence="1">Cell wall biogenesis; cell wall polysaccharide biosynthesis.</text>
</comment>
<dbReference type="RefSeq" id="WP_160500243.1">
    <property type="nucleotide sequence ID" value="NZ_WUBI01000004.1"/>
</dbReference>
<dbReference type="InterPro" id="IPR029044">
    <property type="entry name" value="Nucleotide-diphossugar_trans"/>
</dbReference>
<dbReference type="InterPro" id="IPR048354">
    <property type="entry name" value="TOD1_MUCI70_glycTrfase_dom"/>
</dbReference>
<dbReference type="Pfam" id="PF13578">
    <property type="entry name" value="Methyltransf_24"/>
    <property type="match status" value="1"/>
</dbReference>
<keyword evidence="9" id="KW-1185">Reference proteome</keyword>
<feature type="domain" description="Glycosyltransferase 2-like" evidence="6">
    <location>
        <begin position="429"/>
        <end position="539"/>
    </location>
</feature>
<dbReference type="SUPFAM" id="SSF53335">
    <property type="entry name" value="S-adenosyl-L-methionine-dependent methyltransferases"/>
    <property type="match status" value="1"/>
</dbReference>
<dbReference type="GO" id="GO:0016757">
    <property type="term" value="F:glycosyltransferase activity"/>
    <property type="evidence" value="ECO:0007669"/>
    <property type="project" value="UniProtKB-KW"/>
</dbReference>
<evidence type="ECO:0000256" key="1">
    <source>
        <dbReference type="ARBA" id="ARBA00004776"/>
    </source>
</evidence>
<accession>A0A7X3IMG6</accession>
<evidence type="ECO:0000313" key="9">
    <source>
        <dbReference type="Proteomes" id="UP000460318"/>
    </source>
</evidence>
<dbReference type="Pfam" id="PF00535">
    <property type="entry name" value="Glycos_transf_2"/>
    <property type="match status" value="1"/>
</dbReference>
<dbReference type="InterPro" id="IPR001173">
    <property type="entry name" value="Glyco_trans_2-like"/>
</dbReference>
<reference evidence="8 9" key="1">
    <citation type="submission" date="2019-12" db="EMBL/GenBank/DDBJ databases">
        <title>Paenibacillus sp. nov., an endophytic bacterium isolated from the stem of Dendrobium.</title>
        <authorList>
            <person name="Zhao R."/>
        </authorList>
    </citation>
    <scope>NUCLEOTIDE SEQUENCE [LARGE SCALE GENOMIC DNA]</scope>
    <source>
        <strain evidence="8 9">HJL G12</strain>
    </source>
</reference>
<comment type="similarity">
    <text evidence="2">Belongs to the glycosyltransferase 2 family.</text>
</comment>
<keyword evidence="4" id="KW-0808">Transferase</keyword>
<gene>
    <name evidence="8" type="ORF">GRF59_24030</name>
</gene>
<dbReference type="InterPro" id="IPR029063">
    <property type="entry name" value="SAM-dependent_MTases_sf"/>
</dbReference>
<protein>
    <submittedName>
        <fullName evidence="8">DUF616 domain-containing protein</fullName>
    </submittedName>
</protein>
<evidence type="ECO:0000256" key="2">
    <source>
        <dbReference type="ARBA" id="ARBA00006739"/>
    </source>
</evidence>
<keyword evidence="5" id="KW-0175">Coiled coil</keyword>
<proteinExistence type="inferred from homology"/>
<dbReference type="AlphaFoldDB" id="A0A7X3IMG6"/>
<evidence type="ECO:0000256" key="3">
    <source>
        <dbReference type="ARBA" id="ARBA00022676"/>
    </source>
</evidence>
<name>A0A7X3IMG6_9BACL</name>
<evidence type="ECO:0000259" key="7">
    <source>
        <dbReference type="Pfam" id="PF04765"/>
    </source>
</evidence>
<dbReference type="Proteomes" id="UP000460318">
    <property type="component" value="Unassembled WGS sequence"/>
</dbReference>
<evidence type="ECO:0000259" key="6">
    <source>
        <dbReference type="Pfam" id="PF00535"/>
    </source>
</evidence>
<evidence type="ECO:0000256" key="4">
    <source>
        <dbReference type="ARBA" id="ARBA00022679"/>
    </source>
</evidence>
<dbReference type="Gene3D" id="3.40.50.150">
    <property type="entry name" value="Vaccinia Virus protein VP39"/>
    <property type="match status" value="1"/>
</dbReference>
<dbReference type="Gene3D" id="3.90.550.10">
    <property type="entry name" value="Spore Coat Polysaccharide Biosynthesis Protein SpsA, Chain A"/>
    <property type="match status" value="1"/>
</dbReference>
<keyword evidence="3" id="KW-0328">Glycosyltransferase</keyword>
<feature type="domain" description="TOD1/MUCI70 glycosyltransferase-like" evidence="7">
    <location>
        <begin position="707"/>
        <end position="912"/>
    </location>
</feature>
<sequence length="936" mass="108101">MHRFWESITRPVFEELKPKNIVEIGVKEGGNTQLVLEYCLENDANLYSIDPFKSNGIIEYEKFENFHFIQDISLNALSNIADYDIVLLDGDHNWYTVFHELKLIEKNCEKFPLIIMHDIGWPYGRRDLYYNPDLIPRAYLNPYKNAGIKLGESSLVEEGGLNAHLNNCVYENNFRNGVLTAAEDFLSESKNDLNLHTTLAFHGIGIIYSEEHTNIVPMFNQFDKNIIKQLENERIDNLISLNQKKRKYRTMENSLLNLQHERKEFEEKLKLKDESLLDLQKEIARLKEELKLKGRSSVNVEIENNDLSKRIEALLINKDKLNQEYMSVQSHANFLEKKGASLANEISNKNEEIYTLTNSIKYQLGDEIVNCFYKPSKLISLPNKIWKLYKRGKKKNSNFYPSFNRGEKVATVKSISQIEDGSKFNEVALVICVHNALEDFKNCIVSLYSKKTLSFQLVVVDDGSDNITKRYLKKARSKYGFELITNINSRGYTIAANQGISATNAKYIVLLNSDTIVTFKWLEKMIECMEDDELNGIVGPLSNAASWQSVPQLKEGDSWSLNPLNEITIEQMANIVYTSSEKVFPQVPLVNGFCYMISKKVIDAIGKLDEDTFPRGYGEEDDFSLRAGAAGFKLRIADHCYIYHQKSKSFTPEGRKRIVVDSKQSLYSKHSKEKVLKSVNVLSENTYLEKLRNEISGNLTLYKANMNNGVIVNNSRVAVYTAIFGDYDVLDDPQLMVKGIDYICFTNNPKLSSNCWNIVHVEGDPLLDLVRNARKIKILAHQYLKDYDYSIWVDANIKILDNPVILINSYLKDNVLAAYTHSGGRSCIYSEAEACIKLKKDDPNKIQNQMIAYRSEGYPEINGLIETGVLIRKHNDPFLMEAMNLWWEQIIRHSRRDQLSFNYVMWNLNMEYKVIDDYIRDNFCFLWKPHKKRVER</sequence>
<dbReference type="EMBL" id="WUBI01000004">
    <property type="protein sequence ID" value="MWV46683.1"/>
    <property type="molecule type" value="Genomic_DNA"/>
</dbReference>
<evidence type="ECO:0000256" key="5">
    <source>
        <dbReference type="SAM" id="Coils"/>
    </source>
</evidence>
<feature type="coiled-coil region" evidence="5">
    <location>
        <begin position="241"/>
        <end position="352"/>
    </location>
</feature>
<organism evidence="8 9">
    <name type="scientific">Paenibacillus dendrobii</name>
    <dbReference type="NCBI Taxonomy" id="2691084"/>
    <lineage>
        <taxon>Bacteria</taxon>
        <taxon>Bacillati</taxon>
        <taxon>Bacillota</taxon>
        <taxon>Bacilli</taxon>
        <taxon>Bacillales</taxon>
        <taxon>Paenibacillaceae</taxon>
        <taxon>Paenibacillus</taxon>
    </lineage>
</organism>
<dbReference type="PANTHER" id="PTHR43179:SF12">
    <property type="entry name" value="GALACTOFURANOSYLTRANSFERASE GLFT2"/>
    <property type="match status" value="1"/>
</dbReference>
<dbReference type="SUPFAM" id="SSF53448">
    <property type="entry name" value="Nucleotide-diphospho-sugar transferases"/>
    <property type="match status" value="1"/>
</dbReference>
<evidence type="ECO:0000313" key="8">
    <source>
        <dbReference type="EMBL" id="MWV46683.1"/>
    </source>
</evidence>
<dbReference type="Pfam" id="PF04765">
    <property type="entry name" value="TOD1_MUCI70"/>
    <property type="match status" value="1"/>
</dbReference>
<comment type="caution">
    <text evidence="8">The sequence shown here is derived from an EMBL/GenBank/DDBJ whole genome shotgun (WGS) entry which is preliminary data.</text>
</comment>